<keyword evidence="6" id="KW-0997">Cell inner membrane</keyword>
<feature type="transmembrane region" description="Helical" evidence="13">
    <location>
        <begin position="31"/>
        <end position="51"/>
    </location>
</feature>
<keyword evidence="17" id="KW-1185">Reference proteome</keyword>
<evidence type="ECO:0000313" key="16">
    <source>
        <dbReference type="EMBL" id="TQV73036.1"/>
    </source>
</evidence>
<dbReference type="InterPro" id="IPR047055">
    <property type="entry name" value="MotA-like"/>
</dbReference>
<evidence type="ECO:0000256" key="6">
    <source>
        <dbReference type="ARBA" id="ARBA00022519"/>
    </source>
</evidence>
<dbReference type="PANTHER" id="PTHR30433:SF4">
    <property type="entry name" value="MOTILITY PROTEIN A"/>
    <property type="match status" value="1"/>
</dbReference>
<keyword evidence="11" id="KW-0406">Ion transport</keyword>
<evidence type="ECO:0000256" key="5">
    <source>
        <dbReference type="ARBA" id="ARBA00022500"/>
    </source>
</evidence>
<gene>
    <name evidence="16" type="primary">motA</name>
    <name evidence="16" type="ORF">FLL45_16370</name>
</gene>
<keyword evidence="16" id="KW-0969">Cilium</keyword>
<dbReference type="RefSeq" id="WP_142943174.1">
    <property type="nucleotide sequence ID" value="NZ_VIKR01000004.1"/>
</dbReference>
<name>A0A545T736_9GAMM</name>
<dbReference type="InterPro" id="IPR002898">
    <property type="entry name" value="MotA_ExbB_proton_chnl"/>
</dbReference>
<dbReference type="PROSITE" id="PS01307">
    <property type="entry name" value="MOTA"/>
    <property type="match status" value="1"/>
</dbReference>
<dbReference type="InterPro" id="IPR022522">
    <property type="entry name" value="Flagellar_motor_stator_MotA"/>
</dbReference>
<evidence type="ECO:0000256" key="7">
    <source>
        <dbReference type="ARBA" id="ARBA00022692"/>
    </source>
</evidence>
<evidence type="ECO:0000256" key="4">
    <source>
        <dbReference type="ARBA" id="ARBA00022475"/>
    </source>
</evidence>
<dbReference type="GO" id="GO:0071978">
    <property type="term" value="P:bacterial-type flagellum-dependent swarming motility"/>
    <property type="evidence" value="ECO:0007669"/>
    <property type="project" value="InterPro"/>
</dbReference>
<evidence type="ECO:0000256" key="2">
    <source>
        <dbReference type="ARBA" id="ARBA00008038"/>
    </source>
</evidence>
<feature type="transmembrane region" description="Helical" evidence="13">
    <location>
        <begin position="171"/>
        <end position="191"/>
    </location>
</feature>
<protein>
    <submittedName>
        <fullName evidence="16">Flagellar motor stator protein MotA</fullName>
    </submittedName>
</protein>
<organism evidence="16 17">
    <name type="scientific">Aliikangiella marina</name>
    <dbReference type="NCBI Taxonomy" id="1712262"/>
    <lineage>
        <taxon>Bacteria</taxon>
        <taxon>Pseudomonadati</taxon>
        <taxon>Pseudomonadota</taxon>
        <taxon>Gammaproteobacteria</taxon>
        <taxon>Oceanospirillales</taxon>
        <taxon>Pleioneaceae</taxon>
        <taxon>Aliikangiella</taxon>
    </lineage>
</organism>
<keyword evidence="8" id="KW-0283">Flagellar rotation</keyword>
<dbReference type="OrthoDB" id="9782603at2"/>
<reference evidence="16 17" key="1">
    <citation type="submission" date="2019-06" db="EMBL/GenBank/DDBJ databases">
        <title>Draft genome of Aliikangiella marina GYP-15.</title>
        <authorList>
            <person name="Wang G."/>
        </authorList>
    </citation>
    <scope>NUCLEOTIDE SEQUENCE [LARGE SCALE GENOMIC DNA]</scope>
    <source>
        <strain evidence="16 17">GYP-15</strain>
    </source>
</reference>
<dbReference type="NCBIfam" id="TIGR03818">
    <property type="entry name" value="MotA1"/>
    <property type="match status" value="1"/>
</dbReference>
<keyword evidence="10 13" id="KW-1133">Transmembrane helix</keyword>
<dbReference type="PANTHER" id="PTHR30433">
    <property type="entry name" value="CHEMOTAXIS PROTEIN MOTA"/>
    <property type="match status" value="1"/>
</dbReference>
<keyword evidence="5" id="KW-0145">Chemotaxis</keyword>
<comment type="subcellular location">
    <subcellularLocation>
        <location evidence="1">Cell inner membrane</location>
        <topology evidence="1">Multi-pass membrane protein</topology>
    </subcellularLocation>
</comment>
<dbReference type="GO" id="GO:0006935">
    <property type="term" value="P:chemotaxis"/>
    <property type="evidence" value="ECO:0007669"/>
    <property type="project" value="UniProtKB-KW"/>
</dbReference>
<keyword evidence="3" id="KW-0813">Transport</keyword>
<dbReference type="Pfam" id="PF20560">
    <property type="entry name" value="MotA_N"/>
    <property type="match status" value="1"/>
</dbReference>
<dbReference type="AlphaFoldDB" id="A0A545T736"/>
<accession>A0A545T736</accession>
<evidence type="ECO:0000256" key="11">
    <source>
        <dbReference type="ARBA" id="ARBA00023065"/>
    </source>
</evidence>
<comment type="caution">
    <text evidence="16">The sequence shown here is derived from an EMBL/GenBank/DDBJ whole genome shotgun (WGS) entry which is preliminary data.</text>
</comment>
<evidence type="ECO:0000259" key="15">
    <source>
        <dbReference type="Pfam" id="PF20560"/>
    </source>
</evidence>
<keyword evidence="9" id="KW-0375">Hydrogen ion transport</keyword>
<dbReference type="InterPro" id="IPR046786">
    <property type="entry name" value="MotA_N"/>
</dbReference>
<keyword evidence="12 13" id="KW-0472">Membrane</keyword>
<evidence type="ECO:0000256" key="12">
    <source>
        <dbReference type="ARBA" id="ARBA00023136"/>
    </source>
</evidence>
<dbReference type="InterPro" id="IPR000540">
    <property type="entry name" value="Flag_MotA_CS"/>
</dbReference>
<feature type="domain" description="MotA/TolQ/ExbB proton channel" evidence="14">
    <location>
        <begin position="133"/>
        <end position="238"/>
    </location>
</feature>
<evidence type="ECO:0000256" key="10">
    <source>
        <dbReference type="ARBA" id="ARBA00022989"/>
    </source>
</evidence>
<feature type="transmembrane region" description="Helical" evidence="13">
    <location>
        <begin position="197"/>
        <end position="220"/>
    </location>
</feature>
<proteinExistence type="inferred from homology"/>
<evidence type="ECO:0000256" key="3">
    <source>
        <dbReference type="ARBA" id="ARBA00022448"/>
    </source>
</evidence>
<comment type="similarity">
    <text evidence="2">Belongs to the MotA family.</text>
</comment>
<keyword evidence="16" id="KW-0282">Flagellum</keyword>
<keyword evidence="4" id="KW-1003">Cell membrane</keyword>
<sequence>MTVLIGAVIVIVAVLGGYVLAHGELIALWQPFELIIIGGAAFGAFIIANPAKVTWSTFKHLPKLFVSSRFNKQFYLELLSLFYQLFNVIRREGLIAIERHVEEPQNSDLFTRFPIIMKDEHALHFICDYLRLMVIGDMTSYELENLMDIELETHHHETLAPAHALHKVADALPGFGIVAAVLGIVITMQSLGGPPEIIGLHVAAALVGTFLGILLAYGFVAPVSNAMEYQAQEESKFYECMKTCILATVNGMPPQVAVEFGRKTLASDVRPDFYELEVCVKGIR</sequence>
<evidence type="ECO:0000256" key="1">
    <source>
        <dbReference type="ARBA" id="ARBA00004429"/>
    </source>
</evidence>
<dbReference type="GO" id="GO:1902600">
    <property type="term" value="P:proton transmembrane transport"/>
    <property type="evidence" value="ECO:0007669"/>
    <property type="project" value="UniProtKB-KW"/>
</dbReference>
<keyword evidence="7 13" id="KW-0812">Transmembrane</keyword>
<evidence type="ECO:0000259" key="14">
    <source>
        <dbReference type="Pfam" id="PF01618"/>
    </source>
</evidence>
<evidence type="ECO:0000256" key="13">
    <source>
        <dbReference type="SAM" id="Phobius"/>
    </source>
</evidence>
<dbReference type="EMBL" id="VIKR01000004">
    <property type="protein sequence ID" value="TQV73036.1"/>
    <property type="molecule type" value="Genomic_DNA"/>
</dbReference>
<feature type="domain" description="Motility protein A N-terminal" evidence="15">
    <location>
        <begin position="4"/>
        <end position="93"/>
    </location>
</feature>
<keyword evidence="16" id="KW-0966">Cell projection</keyword>
<evidence type="ECO:0000256" key="9">
    <source>
        <dbReference type="ARBA" id="ARBA00022781"/>
    </source>
</evidence>
<evidence type="ECO:0000256" key="8">
    <source>
        <dbReference type="ARBA" id="ARBA00022779"/>
    </source>
</evidence>
<dbReference type="GO" id="GO:0005886">
    <property type="term" value="C:plasma membrane"/>
    <property type="evidence" value="ECO:0007669"/>
    <property type="project" value="UniProtKB-SubCell"/>
</dbReference>
<dbReference type="Pfam" id="PF01618">
    <property type="entry name" value="MotA_ExbB"/>
    <property type="match status" value="1"/>
</dbReference>
<dbReference type="Proteomes" id="UP000317839">
    <property type="component" value="Unassembled WGS sequence"/>
</dbReference>
<evidence type="ECO:0000313" key="17">
    <source>
        <dbReference type="Proteomes" id="UP000317839"/>
    </source>
</evidence>